<feature type="non-terminal residue" evidence="3">
    <location>
        <position position="1"/>
    </location>
</feature>
<evidence type="ECO:0000259" key="1">
    <source>
        <dbReference type="PROSITE" id="PS50097"/>
    </source>
</evidence>
<protein>
    <submittedName>
        <fullName evidence="2">Kelch-like protein 17</fullName>
    </submittedName>
</protein>
<dbReference type="EMBL" id="GEEE01018183">
    <property type="protein sequence ID" value="JAP45042.1"/>
    <property type="molecule type" value="Transcribed_RNA"/>
</dbReference>
<dbReference type="Pfam" id="PF00651">
    <property type="entry name" value="BTB"/>
    <property type="match status" value="1"/>
</dbReference>
<accession>A0A0X3PAC8</accession>
<dbReference type="PANTHER" id="PTHR45632:SF17">
    <property type="entry name" value="KELCH-LIKE PROTEIN 31"/>
    <property type="match status" value="1"/>
</dbReference>
<dbReference type="SUPFAM" id="SSF54695">
    <property type="entry name" value="POZ domain"/>
    <property type="match status" value="1"/>
</dbReference>
<dbReference type="Pfam" id="PF07707">
    <property type="entry name" value="BACK"/>
    <property type="match status" value="1"/>
</dbReference>
<reference evidence="3" key="1">
    <citation type="submission" date="2016-01" db="EMBL/GenBank/DDBJ databases">
        <title>Reference transcriptome for the parasite Schistocephalus solidus: insights into the molecular evolution of parasitism.</title>
        <authorList>
            <person name="Hebert F.O."/>
            <person name="Grambauer S."/>
            <person name="Barber I."/>
            <person name="Landry C.R."/>
            <person name="Aubin-Horth N."/>
        </authorList>
    </citation>
    <scope>NUCLEOTIDE SEQUENCE</scope>
</reference>
<dbReference type="InterPro" id="IPR011705">
    <property type="entry name" value="BACK"/>
</dbReference>
<sequence length="360" mass="40750">THTHAKYYSDTQMISCFSSNVSSCSGLRDGKRKYLKTANPLLADKKTLGKEDFGSFVDGTPSEEIFRRFGEIRQRKLFFDFRIRVKGKTIRAHKCIMATRIPYFRSQLLKPKTSGSTTSVHPLASLSNCDTRAMELLVQYAYTGQIEISSCNAAPVLITAGLLGLEDICGFCSEFIVRRLSKDSVFSTLSFALVFQVPVVIEGCMAFMLANFRLLVHSPLLARLDHETLRSLLRSNDLQVTREEDAFGAVSTWIGCGALAEASAAPRAKYLPDLLSCLRWSFMSVNFIRDTVYTHRLVHSNIACRQHPHNRWTNRQPGNEYDGGVRFVYKDCYFWSCHDNQSSGALWTGNGRGTLRLWWY</sequence>
<feature type="domain" description="BTB" evidence="1">
    <location>
        <begin position="79"/>
        <end position="150"/>
    </location>
</feature>
<dbReference type="EMBL" id="GEEE01023545">
    <property type="protein sequence ID" value="JAP39680.1"/>
    <property type="molecule type" value="Transcribed_RNA"/>
</dbReference>
<dbReference type="Gene3D" id="3.30.710.10">
    <property type="entry name" value="Potassium Channel Kv1.1, Chain A"/>
    <property type="match status" value="1"/>
</dbReference>
<dbReference type="PROSITE" id="PS50097">
    <property type="entry name" value="BTB"/>
    <property type="match status" value="1"/>
</dbReference>
<proteinExistence type="predicted"/>
<organism evidence="3">
    <name type="scientific">Schistocephalus solidus</name>
    <name type="common">Tapeworm</name>
    <dbReference type="NCBI Taxonomy" id="70667"/>
    <lineage>
        <taxon>Eukaryota</taxon>
        <taxon>Metazoa</taxon>
        <taxon>Spiralia</taxon>
        <taxon>Lophotrochozoa</taxon>
        <taxon>Platyhelminthes</taxon>
        <taxon>Cestoda</taxon>
        <taxon>Eucestoda</taxon>
        <taxon>Diphyllobothriidea</taxon>
        <taxon>Diphyllobothriidae</taxon>
        <taxon>Schistocephalus</taxon>
    </lineage>
</organism>
<name>A0A0X3PAC8_SCHSO</name>
<dbReference type="SMART" id="SM00875">
    <property type="entry name" value="BACK"/>
    <property type="match status" value="1"/>
</dbReference>
<evidence type="ECO:0000313" key="3">
    <source>
        <dbReference type="EMBL" id="JAP45042.1"/>
    </source>
</evidence>
<dbReference type="Gene3D" id="1.25.40.420">
    <property type="match status" value="1"/>
</dbReference>
<dbReference type="PANTHER" id="PTHR45632">
    <property type="entry name" value="LD33804P"/>
    <property type="match status" value="1"/>
</dbReference>
<dbReference type="SMART" id="SM00225">
    <property type="entry name" value="BTB"/>
    <property type="match status" value="1"/>
</dbReference>
<gene>
    <name evidence="2" type="primary">KLH17</name>
    <name evidence="3" type="ORF">TR149253</name>
</gene>
<dbReference type="InterPro" id="IPR011333">
    <property type="entry name" value="SKP1/BTB/POZ_sf"/>
</dbReference>
<evidence type="ECO:0000313" key="2">
    <source>
        <dbReference type="EMBL" id="JAP39680.1"/>
    </source>
</evidence>
<dbReference type="InterPro" id="IPR000210">
    <property type="entry name" value="BTB/POZ_dom"/>
</dbReference>
<dbReference type="AlphaFoldDB" id="A0A0X3PAC8"/>